<dbReference type="EMBL" id="LIUF01000003">
    <property type="protein sequence ID" value="KOX92799.1"/>
    <property type="molecule type" value="Genomic_DNA"/>
</dbReference>
<accession>A0A0M9AIN1</accession>
<evidence type="ECO:0000313" key="2">
    <source>
        <dbReference type="Proteomes" id="UP000037729"/>
    </source>
</evidence>
<dbReference type="AlphaFoldDB" id="A0A0M9AIN1"/>
<dbReference type="Gene3D" id="1.20.120.330">
    <property type="entry name" value="Nucleotidyltransferases domain 2"/>
    <property type="match status" value="1"/>
</dbReference>
<dbReference type="SUPFAM" id="SSF81593">
    <property type="entry name" value="Nucleotidyltransferase substrate binding subunit/domain"/>
    <property type="match status" value="1"/>
</dbReference>
<dbReference type="Proteomes" id="UP000037729">
    <property type="component" value="Unassembled WGS sequence"/>
</dbReference>
<organism evidence="1 2">
    <name type="scientific">Haloarcula rubripromontorii</name>
    <dbReference type="NCBI Taxonomy" id="1705562"/>
    <lineage>
        <taxon>Archaea</taxon>
        <taxon>Methanobacteriati</taxon>
        <taxon>Methanobacteriota</taxon>
        <taxon>Stenosarchaea group</taxon>
        <taxon>Halobacteria</taxon>
        <taxon>Halobacteriales</taxon>
        <taxon>Haloarculaceae</taxon>
        <taxon>Haloarcula</taxon>
    </lineage>
</organism>
<reference evidence="1 2" key="1">
    <citation type="submission" date="2015-08" db="EMBL/GenBank/DDBJ databases">
        <title>Genomes of Isolates from Cabo Rojo, PR.</title>
        <authorList>
            <person name="Sanchez-Nieves R.L."/>
            <person name="Montalvo-Rodriguez R."/>
        </authorList>
    </citation>
    <scope>NUCLEOTIDE SEQUENCE [LARGE SCALE GENOMIC DNA]</scope>
    <source>
        <strain evidence="1 2">SL3</strain>
    </source>
</reference>
<name>A0A0M9AIN1_9EURY</name>
<protein>
    <recommendedName>
        <fullName evidence="3">HEPN domain-containing protein</fullName>
    </recommendedName>
</protein>
<dbReference type="OrthoDB" id="275435at2157"/>
<gene>
    <name evidence="1" type="ORF">AMS69_10055</name>
</gene>
<dbReference type="RefSeq" id="WP_053967952.1">
    <property type="nucleotide sequence ID" value="NZ_LIUF01000003.1"/>
</dbReference>
<evidence type="ECO:0000313" key="1">
    <source>
        <dbReference type="EMBL" id="KOX92799.1"/>
    </source>
</evidence>
<dbReference type="PATRIC" id="fig|1705562.3.peg.173"/>
<sequence length="209" mass="24114">MNPTENERQYAEEQITEANRRLESIYERVARSGLKFKAQYEFGEDEENVSEVMVQASSGLDDEEIIEALAGEDTPKEDIEWIRDIDEELIGTHIQNVIIDCQLCIELAVKAMFKLAEKDHPFSHGLSFDDGRTQGFYSEIPEDFPRKDDIPRVIFITQFWAEFYELAKYGAPQLDVRPEMVFNTDDASRAVNDAKFCIEIAQELLDFVN</sequence>
<evidence type="ECO:0008006" key="3">
    <source>
        <dbReference type="Google" id="ProtNLM"/>
    </source>
</evidence>
<comment type="caution">
    <text evidence="1">The sequence shown here is derived from an EMBL/GenBank/DDBJ whole genome shotgun (WGS) entry which is preliminary data.</text>
</comment>
<proteinExistence type="predicted"/>
<keyword evidence="2" id="KW-1185">Reference proteome</keyword>